<dbReference type="Proteomes" id="UP001229421">
    <property type="component" value="Unassembled WGS sequence"/>
</dbReference>
<evidence type="ECO:0000313" key="2">
    <source>
        <dbReference type="Proteomes" id="UP001229421"/>
    </source>
</evidence>
<gene>
    <name evidence="1" type="ORF">QVD17_01865</name>
</gene>
<accession>A0AAD8LEF8</accession>
<dbReference type="AlphaFoldDB" id="A0AAD8LEF8"/>
<name>A0AAD8LEF8_TARER</name>
<protein>
    <submittedName>
        <fullName evidence="1">Uncharacterized protein</fullName>
    </submittedName>
</protein>
<reference evidence="1" key="1">
    <citation type="journal article" date="2023" name="bioRxiv">
        <title>Improved chromosome-level genome assembly for marigold (Tagetes erecta).</title>
        <authorList>
            <person name="Jiang F."/>
            <person name="Yuan L."/>
            <person name="Wang S."/>
            <person name="Wang H."/>
            <person name="Xu D."/>
            <person name="Wang A."/>
            <person name="Fan W."/>
        </authorList>
    </citation>
    <scope>NUCLEOTIDE SEQUENCE</scope>
    <source>
        <strain evidence="1">WSJ</strain>
        <tissue evidence="1">Leaf</tissue>
    </source>
</reference>
<proteinExistence type="predicted"/>
<evidence type="ECO:0000313" key="1">
    <source>
        <dbReference type="EMBL" id="KAK1436090.1"/>
    </source>
</evidence>
<keyword evidence="2" id="KW-1185">Reference proteome</keyword>
<comment type="caution">
    <text evidence="1">The sequence shown here is derived from an EMBL/GenBank/DDBJ whole genome shotgun (WGS) entry which is preliminary data.</text>
</comment>
<organism evidence="1 2">
    <name type="scientific">Tagetes erecta</name>
    <name type="common">African marigold</name>
    <dbReference type="NCBI Taxonomy" id="13708"/>
    <lineage>
        <taxon>Eukaryota</taxon>
        <taxon>Viridiplantae</taxon>
        <taxon>Streptophyta</taxon>
        <taxon>Embryophyta</taxon>
        <taxon>Tracheophyta</taxon>
        <taxon>Spermatophyta</taxon>
        <taxon>Magnoliopsida</taxon>
        <taxon>eudicotyledons</taxon>
        <taxon>Gunneridae</taxon>
        <taxon>Pentapetalae</taxon>
        <taxon>asterids</taxon>
        <taxon>campanulids</taxon>
        <taxon>Asterales</taxon>
        <taxon>Asteraceae</taxon>
        <taxon>Asteroideae</taxon>
        <taxon>Heliantheae alliance</taxon>
        <taxon>Tageteae</taxon>
        <taxon>Tagetes</taxon>
    </lineage>
</organism>
<sequence>MLRSCENYWFLWTMYWVEVRCGCVHVEYDASANCIAGCVSIEYDGIRFVGFVRTCFKFINKFIGFVQAEPVLTTPLLQSAFTKRKFISFHYLTYKISRLNKVSNHSPCDD</sequence>
<dbReference type="EMBL" id="JAUHHV010000001">
    <property type="protein sequence ID" value="KAK1436090.1"/>
    <property type="molecule type" value="Genomic_DNA"/>
</dbReference>